<proteinExistence type="predicted"/>
<evidence type="ECO:0000256" key="1">
    <source>
        <dbReference type="ARBA" id="ARBA00023015"/>
    </source>
</evidence>
<sequence>MASTITLKKLGTRIREKRKSRGWTQEALAELAEIDRSYIGGVERGERNLTFSVLCQICSALNCDVAELTKGIPGGNP</sequence>
<dbReference type="Proteomes" id="UP000016426">
    <property type="component" value="Unassembled WGS sequence"/>
</dbReference>
<keyword evidence="2" id="KW-0238">DNA-binding</keyword>
<dbReference type="EMBL" id="AVPH01000244">
    <property type="protein sequence ID" value="ERE05404.1"/>
    <property type="molecule type" value="Genomic_DNA"/>
</dbReference>
<evidence type="ECO:0000313" key="5">
    <source>
        <dbReference type="EMBL" id="ERE05404.1"/>
    </source>
</evidence>
<protein>
    <submittedName>
        <fullName evidence="5">Transcriptional regulator</fullName>
    </submittedName>
</protein>
<keyword evidence="6" id="KW-1185">Reference proteome</keyword>
<dbReference type="SUPFAM" id="SSF47413">
    <property type="entry name" value="lambda repressor-like DNA-binding domains"/>
    <property type="match status" value="1"/>
</dbReference>
<dbReference type="PROSITE" id="PS50943">
    <property type="entry name" value="HTH_CROC1"/>
    <property type="match status" value="1"/>
</dbReference>
<organism evidence="5 6">
    <name type="scientific">Pseudogulbenkiania ferrooxidans EGD-HP2</name>
    <dbReference type="NCBI Taxonomy" id="1388764"/>
    <lineage>
        <taxon>Bacteria</taxon>
        <taxon>Pseudomonadati</taxon>
        <taxon>Pseudomonadota</taxon>
        <taxon>Betaproteobacteria</taxon>
        <taxon>Neisseriales</taxon>
        <taxon>Chromobacteriaceae</taxon>
        <taxon>Pseudogulbenkiania</taxon>
    </lineage>
</organism>
<comment type="caution">
    <text evidence="5">The sequence shown here is derived from an EMBL/GenBank/DDBJ whole genome shotgun (WGS) entry which is preliminary data.</text>
</comment>
<dbReference type="RefSeq" id="WP_021477542.1">
    <property type="nucleotide sequence ID" value="NZ_AVPH01000244.1"/>
</dbReference>
<name>A0ABN0N5S3_9NEIS</name>
<evidence type="ECO:0000256" key="3">
    <source>
        <dbReference type="ARBA" id="ARBA00023163"/>
    </source>
</evidence>
<dbReference type="InterPro" id="IPR001387">
    <property type="entry name" value="Cro/C1-type_HTH"/>
</dbReference>
<reference evidence="5 6" key="1">
    <citation type="journal article" date="2013" name="Genome Announc.">
        <title>Genome Sequence of the Pigment-Producing Bacterium Pseudogulbenkiania ferrooxidans, Isolated from Loktak Lake.</title>
        <authorList>
            <person name="Puranik S."/>
            <person name="Talkal R."/>
            <person name="Qureshi A."/>
            <person name="Khardenavis A."/>
            <person name="Kapley A."/>
            <person name="Purohit H.J."/>
        </authorList>
    </citation>
    <scope>NUCLEOTIDE SEQUENCE [LARGE SCALE GENOMIC DNA]</scope>
    <source>
        <strain evidence="5 6">EGD-HP2</strain>
    </source>
</reference>
<dbReference type="Pfam" id="PF01381">
    <property type="entry name" value="HTH_3"/>
    <property type="match status" value="1"/>
</dbReference>
<accession>A0ABN0N5S3</accession>
<keyword evidence="1" id="KW-0805">Transcription regulation</keyword>
<evidence type="ECO:0000313" key="6">
    <source>
        <dbReference type="Proteomes" id="UP000016426"/>
    </source>
</evidence>
<feature type="domain" description="HTH cro/C1-type" evidence="4">
    <location>
        <begin position="14"/>
        <end position="68"/>
    </location>
</feature>
<keyword evidence="3" id="KW-0804">Transcription</keyword>
<gene>
    <name evidence="5" type="ORF">O166_09990</name>
</gene>
<dbReference type="PANTHER" id="PTHR46797">
    <property type="entry name" value="HTH-TYPE TRANSCRIPTIONAL REGULATOR"/>
    <property type="match status" value="1"/>
</dbReference>
<dbReference type="PANTHER" id="PTHR46797:SF23">
    <property type="entry name" value="HTH-TYPE TRANSCRIPTIONAL REGULATOR SUTR"/>
    <property type="match status" value="1"/>
</dbReference>
<dbReference type="SMART" id="SM00530">
    <property type="entry name" value="HTH_XRE"/>
    <property type="match status" value="1"/>
</dbReference>
<dbReference type="InterPro" id="IPR010982">
    <property type="entry name" value="Lambda_DNA-bd_dom_sf"/>
</dbReference>
<evidence type="ECO:0000256" key="2">
    <source>
        <dbReference type="ARBA" id="ARBA00023125"/>
    </source>
</evidence>
<evidence type="ECO:0000259" key="4">
    <source>
        <dbReference type="PROSITE" id="PS50943"/>
    </source>
</evidence>
<dbReference type="Gene3D" id="1.10.260.40">
    <property type="entry name" value="lambda repressor-like DNA-binding domains"/>
    <property type="match status" value="1"/>
</dbReference>
<dbReference type="CDD" id="cd00093">
    <property type="entry name" value="HTH_XRE"/>
    <property type="match status" value="1"/>
</dbReference>
<dbReference type="InterPro" id="IPR050807">
    <property type="entry name" value="TransReg_Diox_bact_type"/>
</dbReference>